<sequence>MPKSTPASTSLRPVAIPNYKNTSIIYSFTLSQCTTVRMLPTQLVVPSKLQTLTAHRKINRFYRAILVSGGEVGGIRPCVVGHRADQVVV</sequence>
<protein>
    <submittedName>
        <fullName evidence="1 2">Uncharacterized protein</fullName>
    </submittedName>
</protein>
<reference evidence="2" key="3">
    <citation type="submission" date="2020-12" db="UniProtKB">
        <authorList>
            <consortium name="EnsemblPlants"/>
        </authorList>
    </citation>
    <scope>IDENTIFICATION</scope>
</reference>
<name>A0A2K1KHV8_PHYPA</name>
<reference evidence="1 3" key="2">
    <citation type="journal article" date="2018" name="Plant J.">
        <title>The Physcomitrella patens chromosome-scale assembly reveals moss genome structure and evolution.</title>
        <authorList>
            <person name="Lang D."/>
            <person name="Ullrich K.K."/>
            <person name="Murat F."/>
            <person name="Fuchs J."/>
            <person name="Jenkins J."/>
            <person name="Haas F.B."/>
            <person name="Piednoel M."/>
            <person name="Gundlach H."/>
            <person name="Van Bel M."/>
            <person name="Meyberg R."/>
            <person name="Vives C."/>
            <person name="Morata J."/>
            <person name="Symeonidi A."/>
            <person name="Hiss M."/>
            <person name="Muchero W."/>
            <person name="Kamisugi Y."/>
            <person name="Saleh O."/>
            <person name="Blanc G."/>
            <person name="Decker E.L."/>
            <person name="van Gessel N."/>
            <person name="Grimwood J."/>
            <person name="Hayes R.D."/>
            <person name="Graham S.W."/>
            <person name="Gunter L.E."/>
            <person name="McDaniel S.F."/>
            <person name="Hoernstein S.N.W."/>
            <person name="Larsson A."/>
            <person name="Li F.W."/>
            <person name="Perroud P.F."/>
            <person name="Phillips J."/>
            <person name="Ranjan P."/>
            <person name="Rokshar D.S."/>
            <person name="Rothfels C.J."/>
            <person name="Schneider L."/>
            <person name="Shu S."/>
            <person name="Stevenson D.W."/>
            <person name="Thummler F."/>
            <person name="Tillich M."/>
            <person name="Villarreal Aguilar J.C."/>
            <person name="Widiez T."/>
            <person name="Wong G.K."/>
            <person name="Wymore A."/>
            <person name="Zhang Y."/>
            <person name="Zimmer A.D."/>
            <person name="Quatrano R.S."/>
            <person name="Mayer K.F.X."/>
            <person name="Goodstein D."/>
            <person name="Casacuberta J.M."/>
            <person name="Vandepoele K."/>
            <person name="Reski R."/>
            <person name="Cuming A.C."/>
            <person name="Tuskan G.A."/>
            <person name="Maumus F."/>
            <person name="Salse J."/>
            <person name="Schmutz J."/>
            <person name="Rensing S.A."/>
        </authorList>
    </citation>
    <scope>NUCLEOTIDE SEQUENCE [LARGE SCALE GENOMIC DNA]</scope>
    <source>
        <strain evidence="2 3">cv. Gransden 2004</strain>
    </source>
</reference>
<dbReference type="Proteomes" id="UP000006727">
    <property type="component" value="Chromosome 5"/>
</dbReference>
<reference evidence="1 3" key="1">
    <citation type="journal article" date="2008" name="Science">
        <title>The Physcomitrella genome reveals evolutionary insights into the conquest of land by plants.</title>
        <authorList>
            <person name="Rensing S."/>
            <person name="Lang D."/>
            <person name="Zimmer A."/>
            <person name="Terry A."/>
            <person name="Salamov A."/>
            <person name="Shapiro H."/>
            <person name="Nishiyama T."/>
            <person name="Perroud P.-F."/>
            <person name="Lindquist E."/>
            <person name="Kamisugi Y."/>
            <person name="Tanahashi T."/>
            <person name="Sakakibara K."/>
            <person name="Fujita T."/>
            <person name="Oishi K."/>
            <person name="Shin-I T."/>
            <person name="Kuroki Y."/>
            <person name="Toyoda A."/>
            <person name="Suzuki Y."/>
            <person name="Hashimoto A."/>
            <person name="Yamaguchi K."/>
            <person name="Sugano A."/>
            <person name="Kohara Y."/>
            <person name="Fujiyama A."/>
            <person name="Anterola A."/>
            <person name="Aoki S."/>
            <person name="Ashton N."/>
            <person name="Barbazuk W.B."/>
            <person name="Barker E."/>
            <person name="Bennetzen J."/>
            <person name="Bezanilla M."/>
            <person name="Blankenship R."/>
            <person name="Cho S.H."/>
            <person name="Dutcher S."/>
            <person name="Estelle M."/>
            <person name="Fawcett J.A."/>
            <person name="Gundlach H."/>
            <person name="Hanada K."/>
            <person name="Heyl A."/>
            <person name="Hicks K.A."/>
            <person name="Hugh J."/>
            <person name="Lohr M."/>
            <person name="Mayer K."/>
            <person name="Melkozernov A."/>
            <person name="Murata T."/>
            <person name="Nelson D."/>
            <person name="Pils B."/>
            <person name="Prigge M."/>
            <person name="Reiss B."/>
            <person name="Renner T."/>
            <person name="Rombauts S."/>
            <person name="Rushton P."/>
            <person name="Sanderfoot A."/>
            <person name="Schween G."/>
            <person name="Shiu S.-H."/>
            <person name="Stueber K."/>
            <person name="Theodoulou F.L."/>
            <person name="Tu H."/>
            <person name="Van de Peer Y."/>
            <person name="Verrier P.J."/>
            <person name="Waters E."/>
            <person name="Wood A."/>
            <person name="Yang L."/>
            <person name="Cove D."/>
            <person name="Cuming A."/>
            <person name="Hasebe M."/>
            <person name="Lucas S."/>
            <person name="Mishler D.B."/>
            <person name="Reski R."/>
            <person name="Grigoriev I."/>
            <person name="Quatrano R.S."/>
            <person name="Boore J.L."/>
        </authorList>
    </citation>
    <scope>NUCLEOTIDE SEQUENCE [LARGE SCALE GENOMIC DNA]</scope>
    <source>
        <strain evidence="2 3">cv. Gransden 2004</strain>
    </source>
</reference>
<dbReference type="EMBL" id="ABEU02000005">
    <property type="protein sequence ID" value="PNR53358.1"/>
    <property type="molecule type" value="Genomic_DNA"/>
</dbReference>
<evidence type="ECO:0000313" key="1">
    <source>
        <dbReference type="EMBL" id="PNR53358.1"/>
    </source>
</evidence>
<dbReference type="EnsemblPlants" id="Pp3c5_80V3.1">
    <property type="protein sequence ID" value="PAC:32953429.CDS.1"/>
    <property type="gene ID" value="Pp3c5_80"/>
</dbReference>
<dbReference type="Gramene" id="Pp3c5_80V3.2">
    <property type="protein sequence ID" value="PAC:32953430.CDS.1"/>
    <property type="gene ID" value="Pp3c5_80"/>
</dbReference>
<dbReference type="EnsemblPlants" id="Pp3c5_80V3.2">
    <property type="protein sequence ID" value="PAC:32953430.CDS.1"/>
    <property type="gene ID" value="Pp3c5_80"/>
</dbReference>
<gene>
    <name evidence="1" type="ORF">PHYPA_007033</name>
</gene>
<dbReference type="Gramene" id="Pp3c5_80V3.1">
    <property type="protein sequence ID" value="PAC:32953429.CDS.1"/>
    <property type="gene ID" value="Pp3c5_80"/>
</dbReference>
<evidence type="ECO:0000313" key="3">
    <source>
        <dbReference type="Proteomes" id="UP000006727"/>
    </source>
</evidence>
<proteinExistence type="predicted"/>
<keyword evidence="3" id="KW-1185">Reference proteome</keyword>
<dbReference type="InParanoid" id="A0A2K1KHV8"/>
<evidence type="ECO:0000313" key="2">
    <source>
        <dbReference type="EnsemblPlants" id="PAC:32953429.CDS.1"/>
    </source>
</evidence>
<accession>A0A2K1KHV8</accession>
<organism evidence="1">
    <name type="scientific">Physcomitrium patens</name>
    <name type="common">Spreading-leaved earth moss</name>
    <name type="synonym">Physcomitrella patens</name>
    <dbReference type="NCBI Taxonomy" id="3218"/>
    <lineage>
        <taxon>Eukaryota</taxon>
        <taxon>Viridiplantae</taxon>
        <taxon>Streptophyta</taxon>
        <taxon>Embryophyta</taxon>
        <taxon>Bryophyta</taxon>
        <taxon>Bryophytina</taxon>
        <taxon>Bryopsida</taxon>
        <taxon>Funariidae</taxon>
        <taxon>Funariales</taxon>
        <taxon>Funariaceae</taxon>
        <taxon>Physcomitrium</taxon>
    </lineage>
</organism>
<dbReference type="AlphaFoldDB" id="A0A2K1KHV8"/>